<proteinExistence type="predicted"/>
<keyword evidence="4" id="KW-1185">Reference proteome</keyword>
<sequence>MPSVPPTTTPSHSSQMLPPVAPRNGASASRAPSTSQSSHQLDSRNVGLENETIYVQIIGKGKPYIKGQVWKNWTEYWKTPEAIWKSEIFSKNHQSKKGGEGSSLSLHIGGSISAFEHQQCIADGTGKEPTLGELFVHLYTNKRDGNNNWVHKRSNGIFETLQKRIKESASAHIEGSEQNIVDRTQIFLEVTGDSNKRHVYGIGSQASSYYYGMLSSRMFVAFTFETSELSQTQAKQIASLEQEFKEQKEMIERELKKQNDMILSLVDICK</sequence>
<dbReference type="EMBL" id="KK914952">
    <property type="protein sequence ID" value="KDP25938.1"/>
    <property type="molecule type" value="Genomic_DNA"/>
</dbReference>
<organism evidence="3 4">
    <name type="scientific">Jatropha curcas</name>
    <name type="common">Barbados nut</name>
    <dbReference type="NCBI Taxonomy" id="180498"/>
    <lineage>
        <taxon>Eukaryota</taxon>
        <taxon>Viridiplantae</taxon>
        <taxon>Streptophyta</taxon>
        <taxon>Embryophyta</taxon>
        <taxon>Tracheophyta</taxon>
        <taxon>Spermatophyta</taxon>
        <taxon>Magnoliopsida</taxon>
        <taxon>eudicotyledons</taxon>
        <taxon>Gunneridae</taxon>
        <taxon>Pentapetalae</taxon>
        <taxon>rosids</taxon>
        <taxon>fabids</taxon>
        <taxon>Malpighiales</taxon>
        <taxon>Euphorbiaceae</taxon>
        <taxon>Crotonoideae</taxon>
        <taxon>Jatropheae</taxon>
        <taxon>Jatropha</taxon>
    </lineage>
</organism>
<dbReference type="OrthoDB" id="1305100at2759"/>
<gene>
    <name evidence="3" type="ORF">JCGZ_22843</name>
</gene>
<name>A0A067JSZ5_JATCU</name>
<evidence type="ECO:0000313" key="4">
    <source>
        <dbReference type="Proteomes" id="UP000027138"/>
    </source>
</evidence>
<reference evidence="3 4" key="1">
    <citation type="journal article" date="2014" name="PLoS ONE">
        <title>Global Analysis of Gene Expression Profiles in Physic Nut (Jatropha curcas L.) Seedlings Exposed to Salt Stress.</title>
        <authorList>
            <person name="Zhang L."/>
            <person name="Zhang C."/>
            <person name="Wu P."/>
            <person name="Chen Y."/>
            <person name="Li M."/>
            <person name="Jiang H."/>
            <person name="Wu G."/>
        </authorList>
    </citation>
    <scope>NUCLEOTIDE SEQUENCE [LARGE SCALE GENOMIC DNA]</scope>
    <source>
        <strain evidence="4">cv. GZQX0401</strain>
        <tissue evidence="3">Young leaves</tissue>
    </source>
</reference>
<feature type="region of interest" description="Disordered" evidence="2">
    <location>
        <begin position="1"/>
        <end position="44"/>
    </location>
</feature>
<keyword evidence="1" id="KW-0175">Coiled coil</keyword>
<protein>
    <submittedName>
        <fullName evidence="3">Uncharacterized protein</fullName>
    </submittedName>
</protein>
<evidence type="ECO:0000256" key="1">
    <source>
        <dbReference type="SAM" id="Coils"/>
    </source>
</evidence>
<feature type="compositionally biased region" description="Low complexity" evidence="2">
    <location>
        <begin position="26"/>
        <end position="38"/>
    </location>
</feature>
<dbReference type="Proteomes" id="UP000027138">
    <property type="component" value="Unassembled WGS sequence"/>
</dbReference>
<evidence type="ECO:0000313" key="3">
    <source>
        <dbReference type="EMBL" id="KDP25938.1"/>
    </source>
</evidence>
<evidence type="ECO:0000256" key="2">
    <source>
        <dbReference type="SAM" id="MobiDB-lite"/>
    </source>
</evidence>
<dbReference type="AlphaFoldDB" id="A0A067JSZ5"/>
<feature type="coiled-coil region" evidence="1">
    <location>
        <begin position="230"/>
        <end position="261"/>
    </location>
</feature>
<dbReference type="Pfam" id="PF03004">
    <property type="entry name" value="Transposase_24"/>
    <property type="match status" value="1"/>
</dbReference>
<accession>A0A067JSZ5</accession>
<dbReference type="InterPro" id="IPR004252">
    <property type="entry name" value="Probable_transposase_24"/>
</dbReference>